<evidence type="ECO:0000313" key="1">
    <source>
        <dbReference type="EMBL" id="HIQ95306.1"/>
    </source>
</evidence>
<dbReference type="AlphaFoldDB" id="A0A9D0ZT13"/>
<dbReference type="PANTHER" id="PTHR33361">
    <property type="entry name" value="GLR0591 PROTEIN"/>
    <property type="match status" value="1"/>
</dbReference>
<reference evidence="1" key="2">
    <citation type="journal article" date="2021" name="PeerJ">
        <title>Extensive microbial diversity within the chicken gut microbiome revealed by metagenomics and culture.</title>
        <authorList>
            <person name="Gilroy R."/>
            <person name="Ravi A."/>
            <person name="Getino M."/>
            <person name="Pursley I."/>
            <person name="Horton D.L."/>
            <person name="Alikhan N.F."/>
            <person name="Baker D."/>
            <person name="Gharbi K."/>
            <person name="Hall N."/>
            <person name="Watson M."/>
            <person name="Adriaenssens E.M."/>
            <person name="Foster-Nyarko E."/>
            <person name="Jarju S."/>
            <person name="Secka A."/>
            <person name="Antonio M."/>
            <person name="Oren A."/>
            <person name="Chaudhuri R.R."/>
            <person name="La Ragione R."/>
            <person name="Hildebrand F."/>
            <person name="Pallen M.J."/>
        </authorList>
    </citation>
    <scope>NUCLEOTIDE SEQUENCE</scope>
    <source>
        <strain evidence="1">ChiSjej3B21-11622</strain>
    </source>
</reference>
<dbReference type="PANTHER" id="PTHR33361:SF2">
    <property type="entry name" value="DUF885 DOMAIN-CONTAINING PROTEIN"/>
    <property type="match status" value="1"/>
</dbReference>
<dbReference type="Pfam" id="PF05960">
    <property type="entry name" value="DUF885"/>
    <property type="match status" value="1"/>
</dbReference>
<feature type="non-terminal residue" evidence="1">
    <location>
        <position position="596"/>
    </location>
</feature>
<gene>
    <name evidence="1" type="ORF">IAB26_01965</name>
</gene>
<protein>
    <submittedName>
        <fullName evidence="1">DUF885 domain-containing protein</fullName>
    </submittedName>
</protein>
<dbReference type="EMBL" id="DVFT01000028">
    <property type="protein sequence ID" value="HIQ95306.1"/>
    <property type="molecule type" value="Genomic_DNA"/>
</dbReference>
<evidence type="ECO:0000313" key="2">
    <source>
        <dbReference type="Proteomes" id="UP000886886"/>
    </source>
</evidence>
<accession>A0A9D0ZT13</accession>
<sequence>MSKRPTPLLLKLLFIPASFFLLFSVLVYCHNASFLDFTDRLFREELQGNTLSLHYTLKTPETYGIEEYPVTLGNLSPEAVTASAKLSSQYQEELSRFAYRALSRQNRLTYDILDLYFKNQMSGQNFAFYSEPLGPTIGTQAQLPILLAEYAFYRERDLDDYLALLANMEDYYASILEYEKEKARRGLFMNDTLAEQIISQCRAFIQDPGSNFLITTFTDRISETDFLTNEEKAAYIDRNAQAVADHVIPAYQLLIDGLTALKGSGSNEKGLCYLTQGKQYYEYLVRDLTGCYTPVEQIRTRIESQLQSDFNSMRALAEGHPELLAATETLGSAIAFSLDNSPSTILEDDTWYLDAQKSGIDIQKEDVFEELSPEEILGDLEGKITEDFPKAPEAHYTVKFVHESLEDYLSPAFYLTPPIDDLSENVIYINRGSTYSPLDLYTTLAHEGYPGHLYQTVYCSQKNTDPVRCLFSFGGYTEGWATYVEMYSYGLADTDPNEAELYRLNRSLSLGISSLMDIAVHYYGFGRSEVAAYLGNFGFQEASANALYDALLESPANYLKYYVGYLNFMDLRDAVKEQEGDRFSLKRFHTQVLSLG</sequence>
<reference evidence="1" key="1">
    <citation type="submission" date="2020-10" db="EMBL/GenBank/DDBJ databases">
        <authorList>
            <person name="Gilroy R."/>
        </authorList>
    </citation>
    <scope>NUCLEOTIDE SEQUENCE</scope>
    <source>
        <strain evidence="1">ChiSjej3B21-11622</strain>
    </source>
</reference>
<dbReference type="Proteomes" id="UP000886886">
    <property type="component" value="Unassembled WGS sequence"/>
</dbReference>
<dbReference type="InterPro" id="IPR010281">
    <property type="entry name" value="DUF885"/>
</dbReference>
<proteinExistence type="predicted"/>
<comment type="caution">
    <text evidence="1">The sequence shown here is derived from an EMBL/GenBank/DDBJ whole genome shotgun (WGS) entry which is preliminary data.</text>
</comment>
<name>A0A9D0ZT13_9FIRM</name>
<organism evidence="1 2">
    <name type="scientific">Candidatus Limivivens merdigallinarum</name>
    <dbReference type="NCBI Taxonomy" id="2840859"/>
    <lineage>
        <taxon>Bacteria</taxon>
        <taxon>Bacillati</taxon>
        <taxon>Bacillota</taxon>
        <taxon>Clostridia</taxon>
        <taxon>Lachnospirales</taxon>
        <taxon>Lachnospiraceae</taxon>
        <taxon>Lachnospiraceae incertae sedis</taxon>
        <taxon>Candidatus Limivivens</taxon>
    </lineage>
</organism>